<feature type="transmembrane region" description="Helical" evidence="3">
    <location>
        <begin position="48"/>
        <end position="70"/>
    </location>
</feature>
<evidence type="ECO:0000256" key="1">
    <source>
        <dbReference type="ARBA" id="ARBA00004370"/>
    </source>
</evidence>
<evidence type="ECO:0000256" key="2">
    <source>
        <dbReference type="ARBA" id="ARBA00007400"/>
    </source>
</evidence>
<feature type="transmembrane region" description="Helical" evidence="3">
    <location>
        <begin position="12"/>
        <end position="28"/>
    </location>
</feature>
<reference evidence="5 6" key="1">
    <citation type="submission" date="2017-09" db="EMBL/GenBank/DDBJ databases">
        <title>Large-scale bioinformatics analysis of Bacillus genomes uncovers conserved roles of natural products in bacterial physiology.</title>
        <authorList>
            <consortium name="Agbiome Team Llc"/>
            <person name="Bleich R.M."/>
            <person name="Grubbs K.J."/>
            <person name="Santa Maria K.C."/>
            <person name="Allen S.E."/>
            <person name="Farag S."/>
            <person name="Shank E.A."/>
            <person name="Bowers A."/>
        </authorList>
    </citation>
    <scope>NUCLEOTIDE SEQUENCE [LARGE SCALE GENOMIC DNA]</scope>
    <source>
        <strain evidence="5 6">AFS058004</strain>
    </source>
</reference>
<evidence type="ECO:0000256" key="3">
    <source>
        <dbReference type="SAM" id="Phobius"/>
    </source>
</evidence>
<feature type="transmembrane region" description="Helical" evidence="3">
    <location>
        <begin position="265"/>
        <end position="284"/>
    </location>
</feature>
<feature type="transmembrane region" description="Helical" evidence="3">
    <location>
        <begin position="82"/>
        <end position="107"/>
    </location>
</feature>
<keyword evidence="3" id="KW-0812">Transmembrane</keyword>
<comment type="similarity">
    <text evidence="2">Belongs to the acyltransferase 3 family.</text>
</comment>
<proteinExistence type="inferred from homology"/>
<sequence>MNKSQTRYSNFELLKVISISMVLLLHYFNTRMGGGLENVPYGTFNYYAMYYLESISIIAVNCFILISGYFMVNKKQVQLRKAINLLTITIFYGLLFYFVNAAFQIYLGNPWFSLKELISAAIPLHGSKWFVSSYVILFLLSPFINIVLVQLSKKQFTQLLIIIFTCFSIIPTFLPIVSFNDRGYGVLSFIMFYIIGAYLKLHQTKTISRWKYVFVYLISAMCTCILALRFGVNSFGWNYNTIFNVISTICLFQIFSSFKFNSKSINYLATFTFPIYIIHTDAALREVIFRKILRTQEFWDSKWFLLHLCSSILFLFVACVTIEITRRTITRSNSKALKIDAIDKVMIGQKNSAESFKQNTNVINS</sequence>
<dbReference type="RefSeq" id="WP_053563341.1">
    <property type="nucleotide sequence ID" value="NZ_NUFN01000020.1"/>
</dbReference>
<evidence type="ECO:0000313" key="5">
    <source>
        <dbReference type="EMBL" id="PGH82836.1"/>
    </source>
</evidence>
<evidence type="ECO:0000259" key="4">
    <source>
        <dbReference type="Pfam" id="PF01757"/>
    </source>
</evidence>
<protein>
    <recommendedName>
        <fullName evidence="4">Acyltransferase 3 domain-containing protein</fullName>
    </recommendedName>
</protein>
<accession>A0A9X7BYT8</accession>
<feature type="transmembrane region" description="Helical" evidence="3">
    <location>
        <begin position="237"/>
        <end position="258"/>
    </location>
</feature>
<feature type="transmembrane region" description="Helical" evidence="3">
    <location>
        <begin position="183"/>
        <end position="201"/>
    </location>
</feature>
<feature type="transmembrane region" description="Helical" evidence="3">
    <location>
        <begin position="213"/>
        <end position="231"/>
    </location>
</feature>
<dbReference type="EMBL" id="NUFN01000020">
    <property type="protein sequence ID" value="PGH82836.1"/>
    <property type="molecule type" value="Genomic_DNA"/>
</dbReference>
<dbReference type="GO" id="GO:0016747">
    <property type="term" value="F:acyltransferase activity, transferring groups other than amino-acyl groups"/>
    <property type="evidence" value="ECO:0007669"/>
    <property type="project" value="InterPro"/>
</dbReference>
<keyword evidence="3" id="KW-0472">Membrane</keyword>
<feature type="transmembrane region" description="Helical" evidence="3">
    <location>
        <begin position="127"/>
        <end position="149"/>
    </location>
</feature>
<evidence type="ECO:0000313" key="6">
    <source>
        <dbReference type="Proteomes" id="UP000222944"/>
    </source>
</evidence>
<comment type="subcellular location">
    <subcellularLocation>
        <location evidence="1">Membrane</location>
    </subcellularLocation>
</comment>
<feature type="transmembrane region" description="Helical" evidence="3">
    <location>
        <begin position="304"/>
        <end position="325"/>
    </location>
</feature>
<dbReference type="Proteomes" id="UP000222944">
    <property type="component" value="Unassembled WGS sequence"/>
</dbReference>
<comment type="caution">
    <text evidence="5">The sequence shown here is derived from an EMBL/GenBank/DDBJ whole genome shotgun (WGS) entry which is preliminary data.</text>
</comment>
<dbReference type="AlphaFoldDB" id="A0A9X7BYT8"/>
<keyword evidence="3" id="KW-1133">Transmembrane helix</keyword>
<feature type="transmembrane region" description="Helical" evidence="3">
    <location>
        <begin position="156"/>
        <end position="177"/>
    </location>
</feature>
<dbReference type="InterPro" id="IPR002656">
    <property type="entry name" value="Acyl_transf_3_dom"/>
</dbReference>
<dbReference type="Pfam" id="PF01757">
    <property type="entry name" value="Acyl_transf_3"/>
    <property type="match status" value="1"/>
</dbReference>
<gene>
    <name evidence="5" type="ORF">CN899_14830</name>
</gene>
<name>A0A9X7BYT8_BACTU</name>
<organism evidence="5 6">
    <name type="scientific">Bacillus thuringiensis</name>
    <dbReference type="NCBI Taxonomy" id="1428"/>
    <lineage>
        <taxon>Bacteria</taxon>
        <taxon>Bacillati</taxon>
        <taxon>Bacillota</taxon>
        <taxon>Bacilli</taxon>
        <taxon>Bacillales</taxon>
        <taxon>Bacillaceae</taxon>
        <taxon>Bacillus</taxon>
        <taxon>Bacillus cereus group</taxon>
    </lineage>
</organism>
<feature type="domain" description="Acyltransferase 3" evidence="4">
    <location>
        <begin position="10"/>
        <end position="321"/>
    </location>
</feature>